<feature type="chain" id="PRO_5019035026" evidence="1">
    <location>
        <begin position="27"/>
        <end position="149"/>
    </location>
</feature>
<accession>A0A418W9Q6</accession>
<name>A0A418W9Q6_9PROT</name>
<dbReference type="PANTHER" id="PTHR37953">
    <property type="entry name" value="UPF0127 PROTEIN MJ1496"/>
    <property type="match status" value="1"/>
</dbReference>
<evidence type="ECO:0000256" key="1">
    <source>
        <dbReference type="SAM" id="SignalP"/>
    </source>
</evidence>
<evidence type="ECO:0000313" key="2">
    <source>
        <dbReference type="EMBL" id="RJF86719.1"/>
    </source>
</evidence>
<sequence>MSTLLRRLCAPALLVLALVRAGAAHAEQLTIVSAAGTRHAFQVEIADEDAERMKGLMFREQLASDAGMLFLYPRPVGIVMWMKNTPLPLDMLFVDQKGIITSIAADTVPYSTDRIPADRLVIGVLEVNAGTAARLHIVPGDRIDYPAFR</sequence>
<proteinExistence type="predicted"/>
<dbReference type="OrthoDB" id="9808290at2"/>
<feature type="signal peptide" evidence="1">
    <location>
        <begin position="1"/>
        <end position="26"/>
    </location>
</feature>
<keyword evidence="1" id="KW-0732">Signal</keyword>
<evidence type="ECO:0000313" key="3">
    <source>
        <dbReference type="Proteomes" id="UP000284605"/>
    </source>
</evidence>
<dbReference type="RefSeq" id="WP_119777364.1">
    <property type="nucleotide sequence ID" value="NZ_QYUK01000011.1"/>
</dbReference>
<keyword evidence="3" id="KW-1185">Reference proteome</keyword>
<dbReference type="PANTHER" id="PTHR37953:SF1">
    <property type="entry name" value="UPF0127 PROTEIN MJ1496"/>
    <property type="match status" value="1"/>
</dbReference>
<dbReference type="Proteomes" id="UP000284605">
    <property type="component" value="Unassembled WGS sequence"/>
</dbReference>
<dbReference type="Gene3D" id="2.60.120.1140">
    <property type="entry name" value="Protein of unknown function DUF192"/>
    <property type="match status" value="1"/>
</dbReference>
<organism evidence="2 3">
    <name type="scientific">Oleomonas cavernae</name>
    <dbReference type="NCBI Taxonomy" id="2320859"/>
    <lineage>
        <taxon>Bacteria</taxon>
        <taxon>Pseudomonadati</taxon>
        <taxon>Pseudomonadota</taxon>
        <taxon>Alphaproteobacteria</taxon>
        <taxon>Acetobacterales</taxon>
        <taxon>Acetobacteraceae</taxon>
        <taxon>Oleomonas</taxon>
    </lineage>
</organism>
<gene>
    <name evidence="2" type="ORF">D3874_06540</name>
</gene>
<dbReference type="EMBL" id="QYUK01000011">
    <property type="protein sequence ID" value="RJF86719.1"/>
    <property type="molecule type" value="Genomic_DNA"/>
</dbReference>
<dbReference type="Pfam" id="PF02643">
    <property type="entry name" value="DUF192"/>
    <property type="match status" value="1"/>
</dbReference>
<dbReference type="InterPro" id="IPR003795">
    <property type="entry name" value="DUF192"/>
</dbReference>
<reference evidence="2 3" key="1">
    <citation type="submission" date="2018-09" db="EMBL/GenBank/DDBJ databases">
        <authorList>
            <person name="Zhu H."/>
        </authorList>
    </citation>
    <scope>NUCLEOTIDE SEQUENCE [LARGE SCALE GENOMIC DNA]</scope>
    <source>
        <strain evidence="2 3">K1W22B-8</strain>
    </source>
</reference>
<comment type="caution">
    <text evidence="2">The sequence shown here is derived from an EMBL/GenBank/DDBJ whole genome shotgun (WGS) entry which is preliminary data.</text>
</comment>
<dbReference type="AlphaFoldDB" id="A0A418W9Q6"/>
<dbReference type="InterPro" id="IPR038695">
    <property type="entry name" value="Saro_0823-like_sf"/>
</dbReference>
<protein>
    <submittedName>
        <fullName evidence="2">DUF192 domain-containing protein</fullName>
    </submittedName>
</protein>